<organism evidence="2">
    <name type="scientific">Salmonella enterica subsp. enterica serovar Weslaco</name>
    <dbReference type="NCBI Taxonomy" id="1243597"/>
    <lineage>
        <taxon>Bacteria</taxon>
        <taxon>Pseudomonadati</taxon>
        <taxon>Pseudomonadota</taxon>
        <taxon>Gammaproteobacteria</taxon>
        <taxon>Enterobacterales</taxon>
        <taxon>Enterobacteriaceae</taxon>
        <taxon>Salmonella</taxon>
    </lineage>
</organism>
<dbReference type="EMBL" id="AAHRRA010000030">
    <property type="protein sequence ID" value="EBZ6053873.1"/>
    <property type="molecule type" value="Genomic_DNA"/>
</dbReference>
<gene>
    <name evidence="2" type="ORF">D2118_21030</name>
</gene>
<evidence type="ECO:0000259" key="1">
    <source>
        <dbReference type="Pfam" id="PF10881"/>
    </source>
</evidence>
<feature type="domain" description="DUF2726" evidence="1">
    <location>
        <begin position="58"/>
        <end position="166"/>
    </location>
</feature>
<dbReference type="AlphaFoldDB" id="A0A5X3P9X1"/>
<dbReference type="InterPro" id="IPR024402">
    <property type="entry name" value="DUF2726"/>
</dbReference>
<evidence type="ECO:0000313" key="2">
    <source>
        <dbReference type="EMBL" id="EBZ6053873.1"/>
    </source>
</evidence>
<dbReference type="Pfam" id="PF10881">
    <property type="entry name" value="DUF2726"/>
    <property type="match status" value="1"/>
</dbReference>
<sequence length="188" mass="21505">MFIALIIIVILLGGFVLILRQAGRASHPLLLALRSRGMRPGAAELLLCRRPSFVSAGRLMTEREQRFLRRLDSVADTRLWRLCPQVRVADIVRVAPDRKSGSREWWQLFRLVSQWHCDVVITDRAGRIVAAVELDDRSHQAPKRQRRDLLLEESLKQAGIPLLRGDDEQLLAERVREFLCTQRPEGAA</sequence>
<protein>
    <submittedName>
        <fullName evidence="2">DUF2726 domain-containing protein</fullName>
    </submittedName>
</protein>
<reference evidence="2" key="1">
    <citation type="submission" date="2018-10" db="EMBL/GenBank/DDBJ databases">
        <authorList>
            <consortium name="GenomeTrakr network: Whole genome sequencing for foodborne pathogen traceback"/>
        </authorList>
    </citation>
    <scope>NUCLEOTIDE SEQUENCE</scope>
    <source>
        <strain evidence="2">FDA00013435</strain>
    </source>
</reference>
<accession>A0A5X3P9X1</accession>
<name>A0A5X3P9X1_SALET</name>
<comment type="caution">
    <text evidence="2">The sequence shown here is derived from an EMBL/GenBank/DDBJ whole genome shotgun (WGS) entry which is preliminary data.</text>
</comment>
<proteinExistence type="predicted"/>